<protein>
    <recommendedName>
        <fullName evidence="4">GH16 domain-containing protein</fullName>
    </recommendedName>
</protein>
<evidence type="ECO:0008006" key="4">
    <source>
        <dbReference type="Google" id="ProtNLM"/>
    </source>
</evidence>
<evidence type="ECO:0000313" key="2">
    <source>
        <dbReference type="EMBL" id="KAJ3484922.1"/>
    </source>
</evidence>
<evidence type="ECO:0000256" key="1">
    <source>
        <dbReference type="SAM" id="SignalP"/>
    </source>
</evidence>
<dbReference type="AlphaFoldDB" id="A0AAD5YJ42"/>
<keyword evidence="3" id="KW-1185">Reference proteome</keyword>
<proteinExistence type="predicted"/>
<dbReference type="EMBL" id="JANAWD010000171">
    <property type="protein sequence ID" value="KAJ3484922.1"/>
    <property type="molecule type" value="Genomic_DNA"/>
</dbReference>
<sequence>MVGIVTAILLALPLSVLSRSHQYGSPSLRRRHHQLASRVIQDIDCRASTYKLVDNYDKNSFFDMVDFFSEDDPTHGLVDYVPRGEAFGSGLAAVQGDGTILLAVDSTTQLKPGDHRKSVRVSSKKSYNAGTLFLADIKAMPTGCSLWPAYWSVGPNWPNAGEIDILGEFRQLFTSQATLRILEMTEGVNGQDVNQVTLHTSNTCTKVQRTTNTTGRQLGTTCLSSGNNNEGCAFVMDDNKSHGQGFNANGGGVFAHTWDEDAINVWFFPRNAIPQGLIH</sequence>
<dbReference type="PANTHER" id="PTHR10963:SF24">
    <property type="entry name" value="GLYCOSIDASE C21B10.07-RELATED"/>
    <property type="match status" value="1"/>
</dbReference>
<feature type="signal peptide" evidence="1">
    <location>
        <begin position="1"/>
        <end position="18"/>
    </location>
</feature>
<dbReference type="Proteomes" id="UP001212997">
    <property type="component" value="Unassembled WGS sequence"/>
</dbReference>
<reference evidence="2" key="1">
    <citation type="submission" date="2022-07" db="EMBL/GenBank/DDBJ databases">
        <title>Genome Sequence of Physisporinus lineatus.</title>
        <authorList>
            <person name="Buettner E."/>
        </authorList>
    </citation>
    <scope>NUCLEOTIDE SEQUENCE</scope>
    <source>
        <strain evidence="2">VT162</strain>
    </source>
</reference>
<dbReference type="InterPro" id="IPR013320">
    <property type="entry name" value="ConA-like_dom_sf"/>
</dbReference>
<evidence type="ECO:0000313" key="3">
    <source>
        <dbReference type="Proteomes" id="UP001212997"/>
    </source>
</evidence>
<dbReference type="Gene3D" id="2.60.120.200">
    <property type="match status" value="2"/>
</dbReference>
<feature type="chain" id="PRO_5041964303" description="GH16 domain-containing protein" evidence="1">
    <location>
        <begin position="19"/>
        <end position="279"/>
    </location>
</feature>
<name>A0AAD5YJ42_9APHY</name>
<gene>
    <name evidence="2" type="ORF">NLI96_g5313</name>
</gene>
<dbReference type="Pfam" id="PF26113">
    <property type="entry name" value="GH16_XgeA"/>
    <property type="match status" value="1"/>
</dbReference>
<keyword evidence="1" id="KW-0732">Signal</keyword>
<dbReference type="GO" id="GO:0009251">
    <property type="term" value="P:glucan catabolic process"/>
    <property type="evidence" value="ECO:0007669"/>
    <property type="project" value="TreeGrafter"/>
</dbReference>
<dbReference type="PANTHER" id="PTHR10963">
    <property type="entry name" value="GLYCOSYL HYDROLASE-RELATED"/>
    <property type="match status" value="1"/>
</dbReference>
<accession>A0AAD5YJ42</accession>
<dbReference type="InterPro" id="IPR050546">
    <property type="entry name" value="Glycosyl_Hydrlase_16"/>
</dbReference>
<dbReference type="SUPFAM" id="SSF49899">
    <property type="entry name" value="Concanavalin A-like lectins/glucanases"/>
    <property type="match status" value="1"/>
</dbReference>
<organism evidence="2 3">
    <name type="scientific">Meripilus lineatus</name>
    <dbReference type="NCBI Taxonomy" id="2056292"/>
    <lineage>
        <taxon>Eukaryota</taxon>
        <taxon>Fungi</taxon>
        <taxon>Dikarya</taxon>
        <taxon>Basidiomycota</taxon>
        <taxon>Agaricomycotina</taxon>
        <taxon>Agaricomycetes</taxon>
        <taxon>Polyporales</taxon>
        <taxon>Meripilaceae</taxon>
        <taxon>Meripilus</taxon>
    </lineage>
</organism>
<comment type="caution">
    <text evidence="2">The sequence shown here is derived from an EMBL/GenBank/DDBJ whole genome shotgun (WGS) entry which is preliminary data.</text>
</comment>